<evidence type="ECO:0000259" key="16">
    <source>
        <dbReference type="PROSITE" id="PS50157"/>
    </source>
</evidence>
<feature type="binding site" evidence="14">
    <location>
        <position position="298"/>
    </location>
    <ligand>
        <name>Zn(2+)</name>
        <dbReference type="ChEBI" id="CHEBI:29105"/>
    </ligand>
</feature>
<evidence type="ECO:0000256" key="14">
    <source>
        <dbReference type="PROSITE-ProRule" id="PRU01263"/>
    </source>
</evidence>
<dbReference type="InterPro" id="IPR026516">
    <property type="entry name" value="THAP1/10"/>
</dbReference>
<feature type="region of interest" description="Disordered" evidence="15">
    <location>
        <begin position="689"/>
        <end position="761"/>
    </location>
</feature>
<keyword evidence="4 12" id="KW-0863">Zinc-finger</keyword>
<keyword evidence="6" id="KW-0805">Transcription regulation</keyword>
<dbReference type="Gene3D" id="3.30.160.60">
    <property type="entry name" value="Classic Zinc Finger"/>
    <property type="match status" value="1"/>
</dbReference>
<feature type="domain" description="C2H2-type" evidence="16">
    <location>
        <begin position="556"/>
        <end position="578"/>
    </location>
</feature>
<comment type="subcellular location">
    <subcellularLocation>
        <location evidence="1">Nucleus</location>
        <location evidence="1">Nucleoplasm</location>
    </subcellularLocation>
</comment>
<protein>
    <submittedName>
        <fullName evidence="19">SFRICE_014598</fullName>
    </submittedName>
</protein>
<dbReference type="Pfam" id="PF07776">
    <property type="entry name" value="zf-AD"/>
    <property type="match status" value="1"/>
</dbReference>
<feature type="binding site" evidence="14">
    <location>
        <position position="349"/>
    </location>
    <ligand>
        <name>Zn(2+)</name>
        <dbReference type="ChEBI" id="CHEBI:29105"/>
    </ligand>
</feature>
<evidence type="ECO:0000256" key="6">
    <source>
        <dbReference type="ARBA" id="ARBA00023015"/>
    </source>
</evidence>
<feature type="binding site" evidence="14">
    <location>
        <position position="352"/>
    </location>
    <ligand>
        <name>Zn(2+)</name>
        <dbReference type="ChEBI" id="CHEBI:29105"/>
    </ligand>
</feature>
<dbReference type="SMART" id="SM00355">
    <property type="entry name" value="ZnF_C2H2"/>
    <property type="match status" value="3"/>
</dbReference>
<dbReference type="GO" id="GO:0005654">
    <property type="term" value="C:nucleoplasm"/>
    <property type="evidence" value="ECO:0007669"/>
    <property type="project" value="UniProtKB-SubCell"/>
</dbReference>
<feature type="region of interest" description="Disordered" evidence="15">
    <location>
        <begin position="117"/>
        <end position="153"/>
    </location>
</feature>
<dbReference type="SMART" id="SM00692">
    <property type="entry name" value="DM3"/>
    <property type="match status" value="2"/>
</dbReference>
<accession>A0A2H1VJM1</accession>
<dbReference type="PROSITE" id="PS50157">
    <property type="entry name" value="ZINC_FINGER_C2H2_2"/>
    <property type="match status" value="2"/>
</dbReference>
<evidence type="ECO:0000256" key="8">
    <source>
        <dbReference type="ARBA" id="ARBA00023125"/>
    </source>
</evidence>
<evidence type="ECO:0000256" key="12">
    <source>
        <dbReference type="PROSITE-ProRule" id="PRU00042"/>
    </source>
</evidence>
<dbReference type="InterPro" id="IPR013087">
    <property type="entry name" value="Znf_C2H2_type"/>
</dbReference>
<evidence type="ECO:0000256" key="9">
    <source>
        <dbReference type="ARBA" id="ARBA00023163"/>
    </source>
</evidence>
<evidence type="ECO:0000313" key="19">
    <source>
        <dbReference type="EMBL" id="SOQ41039.1"/>
    </source>
</evidence>
<evidence type="ECO:0000256" key="15">
    <source>
        <dbReference type="SAM" id="MobiDB-lite"/>
    </source>
</evidence>
<comment type="similarity">
    <text evidence="2">Belongs to the THAP1 family.</text>
</comment>
<dbReference type="OrthoDB" id="7471835at2759"/>
<gene>
    <name evidence="19" type="ORF">SFRICE_014598</name>
</gene>
<evidence type="ECO:0000256" key="2">
    <source>
        <dbReference type="ARBA" id="ARBA00006177"/>
    </source>
</evidence>
<dbReference type="AlphaFoldDB" id="A0A2H1VJM1"/>
<keyword evidence="5 14" id="KW-0862">Zinc</keyword>
<dbReference type="GO" id="GO:0008270">
    <property type="term" value="F:zinc ion binding"/>
    <property type="evidence" value="ECO:0007669"/>
    <property type="project" value="UniProtKB-UniRule"/>
</dbReference>
<evidence type="ECO:0000259" key="18">
    <source>
        <dbReference type="PROSITE" id="PS51915"/>
    </source>
</evidence>
<dbReference type="PANTHER" id="PTHR46600">
    <property type="entry name" value="THAP DOMAIN-CONTAINING"/>
    <property type="match status" value="1"/>
</dbReference>
<dbReference type="PROSITE" id="PS51915">
    <property type="entry name" value="ZAD"/>
    <property type="match status" value="1"/>
</dbReference>
<dbReference type="InterPro" id="IPR012934">
    <property type="entry name" value="Znf_AD"/>
</dbReference>
<reference evidence="19" key="1">
    <citation type="submission" date="2016-07" db="EMBL/GenBank/DDBJ databases">
        <authorList>
            <person name="Bretaudeau A."/>
        </authorList>
    </citation>
    <scope>NUCLEOTIDE SEQUENCE</scope>
    <source>
        <strain evidence="19">Rice</strain>
        <tissue evidence="19">Whole body</tissue>
    </source>
</reference>
<dbReference type="PANTHER" id="PTHR46600:SF1">
    <property type="entry name" value="THAP DOMAIN-CONTAINING PROTEIN 1"/>
    <property type="match status" value="1"/>
</dbReference>
<proteinExistence type="inferred from homology"/>
<dbReference type="InterPro" id="IPR006612">
    <property type="entry name" value="THAP_Znf"/>
</dbReference>
<feature type="compositionally biased region" description="Polar residues" evidence="15">
    <location>
        <begin position="132"/>
        <end position="149"/>
    </location>
</feature>
<organism evidence="19">
    <name type="scientific">Spodoptera frugiperda</name>
    <name type="common">Fall armyworm</name>
    <dbReference type="NCBI Taxonomy" id="7108"/>
    <lineage>
        <taxon>Eukaryota</taxon>
        <taxon>Metazoa</taxon>
        <taxon>Ecdysozoa</taxon>
        <taxon>Arthropoda</taxon>
        <taxon>Hexapoda</taxon>
        <taxon>Insecta</taxon>
        <taxon>Pterygota</taxon>
        <taxon>Neoptera</taxon>
        <taxon>Endopterygota</taxon>
        <taxon>Lepidoptera</taxon>
        <taxon>Glossata</taxon>
        <taxon>Ditrysia</taxon>
        <taxon>Noctuoidea</taxon>
        <taxon>Noctuidae</taxon>
        <taxon>Amphipyrinae</taxon>
        <taxon>Spodoptera</taxon>
    </lineage>
</organism>
<dbReference type="PROSITE" id="PS50950">
    <property type="entry name" value="ZF_THAP"/>
    <property type="match status" value="2"/>
</dbReference>
<evidence type="ECO:0000256" key="11">
    <source>
        <dbReference type="ARBA" id="ARBA00023306"/>
    </source>
</evidence>
<dbReference type="GO" id="GO:0043565">
    <property type="term" value="F:sequence-specific DNA binding"/>
    <property type="evidence" value="ECO:0007669"/>
    <property type="project" value="InterPro"/>
</dbReference>
<evidence type="ECO:0000256" key="10">
    <source>
        <dbReference type="ARBA" id="ARBA00023242"/>
    </source>
</evidence>
<keyword evidence="11" id="KW-0131">Cell cycle</keyword>
<feature type="compositionally biased region" description="Acidic residues" evidence="15">
    <location>
        <begin position="693"/>
        <end position="707"/>
    </location>
</feature>
<evidence type="ECO:0000256" key="13">
    <source>
        <dbReference type="PROSITE-ProRule" id="PRU00309"/>
    </source>
</evidence>
<evidence type="ECO:0000256" key="7">
    <source>
        <dbReference type="ARBA" id="ARBA00023054"/>
    </source>
</evidence>
<feature type="domain" description="THAP-type" evidence="17">
    <location>
        <begin position="164"/>
        <end position="243"/>
    </location>
</feature>
<dbReference type="Gene3D" id="3.40.1800.20">
    <property type="match status" value="1"/>
</dbReference>
<feature type="compositionally biased region" description="Basic and acidic residues" evidence="15">
    <location>
        <begin position="708"/>
        <end position="720"/>
    </location>
</feature>
<feature type="domain" description="THAP-type" evidence="17">
    <location>
        <begin position="10"/>
        <end position="93"/>
    </location>
</feature>
<keyword evidence="8 13" id="KW-0238">DNA-binding</keyword>
<evidence type="ECO:0000259" key="17">
    <source>
        <dbReference type="PROSITE" id="PS50950"/>
    </source>
</evidence>
<feature type="compositionally biased region" description="Basic and acidic residues" evidence="15">
    <location>
        <begin position="117"/>
        <end position="130"/>
    </location>
</feature>
<dbReference type="PROSITE" id="PS00028">
    <property type="entry name" value="ZINC_FINGER_C2H2_1"/>
    <property type="match status" value="2"/>
</dbReference>
<evidence type="ECO:0000256" key="5">
    <source>
        <dbReference type="ARBA" id="ARBA00022833"/>
    </source>
</evidence>
<keyword evidence="7" id="KW-0175">Coiled coil</keyword>
<evidence type="ECO:0000256" key="1">
    <source>
        <dbReference type="ARBA" id="ARBA00004642"/>
    </source>
</evidence>
<keyword evidence="10" id="KW-0539">Nucleus</keyword>
<keyword evidence="9" id="KW-0804">Transcription</keyword>
<keyword evidence="3 14" id="KW-0479">Metal-binding</keyword>
<feature type="domain" description="ZAD" evidence="18">
    <location>
        <begin position="293"/>
        <end position="376"/>
    </location>
</feature>
<dbReference type="Pfam" id="PF05485">
    <property type="entry name" value="THAP"/>
    <property type="match status" value="2"/>
</dbReference>
<feature type="compositionally biased region" description="Basic and acidic residues" evidence="15">
    <location>
        <begin position="728"/>
        <end position="741"/>
    </location>
</feature>
<evidence type="ECO:0000256" key="3">
    <source>
        <dbReference type="ARBA" id="ARBA00022723"/>
    </source>
</evidence>
<dbReference type="SMART" id="SM00980">
    <property type="entry name" value="THAP"/>
    <property type="match status" value="2"/>
</dbReference>
<feature type="binding site" evidence="14">
    <location>
        <position position="295"/>
    </location>
    <ligand>
        <name>Zn(2+)</name>
        <dbReference type="ChEBI" id="CHEBI:29105"/>
    </ligand>
</feature>
<dbReference type="SMART" id="SM00868">
    <property type="entry name" value="zf-AD"/>
    <property type="match status" value="1"/>
</dbReference>
<dbReference type="InterPro" id="IPR038441">
    <property type="entry name" value="THAP_Znf_sf"/>
</dbReference>
<dbReference type="Gene3D" id="6.20.210.20">
    <property type="entry name" value="THAP domain"/>
    <property type="match status" value="1"/>
</dbReference>
<dbReference type="EMBL" id="ODYU01002928">
    <property type="protein sequence ID" value="SOQ41039.1"/>
    <property type="molecule type" value="Genomic_DNA"/>
</dbReference>
<dbReference type="SUPFAM" id="SSF57716">
    <property type="entry name" value="Glucocorticoid receptor-like (DNA-binding domain)"/>
    <property type="match status" value="3"/>
</dbReference>
<name>A0A2H1VJM1_SPOFR</name>
<evidence type="ECO:0000256" key="4">
    <source>
        <dbReference type="ARBA" id="ARBA00022771"/>
    </source>
</evidence>
<sequence length="818" mass="93288">MLFFVFTYKMPRKRKCYYYMCQNTSDDGMPAFRFPVDDPDRLQKWILNSGNALLKSLPKQLLRNRYICVMHFQPNDFKEGFERCKLIGMPCWQNSDCSDDHRSLVTDVDLGSETKVKEEMKVKEETKDVVENTPQPVQPENESQEGNTSFRDKSQRLKNKKAFLAKRSKCTVPQCNGEVSSEISLHLCPNNPAVRNEWAEAFNVRYSYVKTLVACSQHFTKLDFIQSKNSERVLKHNAVPSRNLPKKDTDLKSNCVKKYVPSSVKKSNFQKQIMNNNASDEDPPEEKEEKVLQECRACLKKLNDKQSVCNIFQPWALPWKGMEPTIAEDLAKLANIEVSQTDRHTKVLCEPCYQKLRDAATFASAVRNCDLVLRMRFTAEIDMERVWPKPIQVDKNLNGSVYTDPMNVEIKQEVVTDDEYPANGPENPYVETELANLDIKIEPEEFVEPPPLNITINGTISLDPLNSENRELINGTQLEQETTQFIEMPVKQEPASEGEQEFELPPDLPLECMLCAKPFHSVSGLKAHVIAHHSYKSVKRKSDGSVSPEKKRFDKYRCGICHTGFSTSTDLMVHETCHNKYACYACSRKFDSFPLLTRHRKRCKATVSNSVQKLKTLEDVKRPAVEDILKDFDDAETIDELEAEVDPPLSTESQENTQEQDNTIDTSLENSELGQDKLTEGQNEQDKLIEGQNEQDTEEQPEAINEDVEMKDLDSNREVSNEEIQEDSESKSQVEDLRESELSETVGHITDASDVNVDSDKNTNHSESCVILDVKSKVDEDSDNMKLHLEIHSANKETEPAVNDVDVAIGTMENDDCT</sequence>
<feature type="domain" description="C2H2-type" evidence="16">
    <location>
        <begin position="510"/>
        <end position="537"/>
    </location>
</feature>